<name>A0A8E4UYG8_9CAUD</name>
<evidence type="ECO:0000313" key="1">
    <source>
        <dbReference type="EMBL" id="QQO97568.1"/>
    </source>
</evidence>
<reference evidence="1" key="1">
    <citation type="submission" date="2020-07" db="EMBL/GenBank/DDBJ databases">
        <title>Highly diverse flavobacterial phages as mortality factor during North Sea spring blooms.</title>
        <authorList>
            <person name="Bartlau N."/>
            <person name="Wichels A."/>
            <person name="Krohne G."/>
            <person name="Adriaenssens E.M."/>
            <person name="Heins A."/>
            <person name="Fuchs B.M."/>
            <person name="Amann R."/>
            <person name="Moraru C."/>
        </authorList>
    </citation>
    <scope>NUCLEOTIDE SEQUENCE</scope>
</reference>
<proteinExistence type="predicted"/>
<gene>
    <name evidence="1" type="ORF">Molly1_81</name>
</gene>
<accession>A0A8E4UYG8</accession>
<keyword evidence="2" id="KW-1185">Reference proteome</keyword>
<protein>
    <submittedName>
        <fullName evidence="1">Uncharacterized protein</fullName>
    </submittedName>
</protein>
<sequence>MKVIEGNNNYSLYYTNEMGSVIKVKELYTNRIIIDLDGREKIINHNVFNRILEEYGYTAVSSKNNKKNLGVLVESKLNPKDIVECLREQ</sequence>
<dbReference type="EMBL" id="MT732451">
    <property type="protein sequence ID" value="QQO97568.1"/>
    <property type="molecule type" value="Genomic_DNA"/>
</dbReference>
<dbReference type="Proteomes" id="UP000693768">
    <property type="component" value="Segment"/>
</dbReference>
<organism evidence="1 2">
    <name type="scientific">Maribacter phage Molly_1</name>
    <dbReference type="NCBI Taxonomy" id="2745685"/>
    <lineage>
        <taxon>Viruses</taxon>
        <taxon>Duplodnaviria</taxon>
        <taxon>Heunggongvirae</taxon>
        <taxon>Uroviricota</taxon>
        <taxon>Caudoviricetes</taxon>
        <taxon>Molycolviridae</taxon>
        <taxon>Mollyvirus</taxon>
        <taxon>Mollyvirus molly</taxon>
    </lineage>
</organism>
<evidence type="ECO:0000313" key="2">
    <source>
        <dbReference type="Proteomes" id="UP000693768"/>
    </source>
</evidence>